<evidence type="ECO:0000256" key="4">
    <source>
        <dbReference type="ARBA" id="ARBA00022692"/>
    </source>
</evidence>
<dbReference type="EMBL" id="LR134441">
    <property type="protein sequence ID" value="VEH98628.1"/>
    <property type="molecule type" value="Genomic_DNA"/>
</dbReference>
<evidence type="ECO:0000256" key="5">
    <source>
        <dbReference type="ARBA" id="ARBA00022989"/>
    </source>
</evidence>
<dbReference type="SUPFAM" id="SSF82689">
    <property type="entry name" value="Mechanosensitive channel protein MscS (YggB), C-terminal domain"/>
    <property type="match status" value="1"/>
</dbReference>
<dbReference type="Proteomes" id="UP000270036">
    <property type="component" value="Chromosome"/>
</dbReference>
<dbReference type="GO" id="GO:0005886">
    <property type="term" value="C:plasma membrane"/>
    <property type="evidence" value="ECO:0007669"/>
    <property type="project" value="UniProtKB-SubCell"/>
</dbReference>
<dbReference type="Pfam" id="PF05552">
    <property type="entry name" value="MS_channel_1st_1"/>
    <property type="match status" value="1"/>
</dbReference>
<dbReference type="GO" id="GO:0008381">
    <property type="term" value="F:mechanosensitive monoatomic ion channel activity"/>
    <property type="evidence" value="ECO:0007669"/>
    <property type="project" value="InterPro"/>
</dbReference>
<feature type="transmembrane region" description="Helical" evidence="7">
    <location>
        <begin position="104"/>
        <end position="127"/>
    </location>
</feature>
<dbReference type="KEGG" id="cant:NCTC13489_01062"/>
<evidence type="ECO:0000313" key="11">
    <source>
        <dbReference type="Proteomes" id="UP000270036"/>
    </source>
</evidence>
<dbReference type="InterPro" id="IPR045275">
    <property type="entry name" value="MscS_archaea/bacteria_type"/>
</dbReference>
<dbReference type="Gene3D" id="3.30.70.100">
    <property type="match status" value="1"/>
</dbReference>
<protein>
    <submittedName>
        <fullName evidence="10">Small-conductance mechanosensitive channel</fullName>
    </submittedName>
</protein>
<keyword evidence="6 7" id="KW-0472">Membrane</keyword>
<sequence length="345" mass="39204">MILSSIVSRTFCFVKIILIKYSVAYAEKCKFEQALLLTIKKMKDNPISFTQGLQDSIFKYWNNFVESLPRIALAVLILFIFYYVAKYMSALIKRRFLNAEHDPLFVNFLSKTAKVVLIIVGIIFAMQTMGLSGIAKGLLAGAGISAFIFGFAFKDIAENFLGGLILAFNRPFSLDDTIQIRDFTGHVKALNFRTTHIKTFDEKDVFLPNSIVVKEPVTNFTRDGQIRLDFVVGIAYEDNITEAISLIFKTIKPTATMIKEKEPFTVVEELATSTVNLRTYFWADTLDYKKGVLEIKSEIIRLVKEVLMQEGFSLPSDIQEIKWYDSAKPFPIDILNTKSDFPLNP</sequence>
<feature type="transmembrane region" description="Helical" evidence="7">
    <location>
        <begin position="71"/>
        <end position="92"/>
    </location>
</feature>
<accession>A0A448NQ74</accession>
<evidence type="ECO:0000256" key="6">
    <source>
        <dbReference type="ARBA" id="ARBA00023136"/>
    </source>
</evidence>
<dbReference type="InterPro" id="IPR006685">
    <property type="entry name" value="MscS_channel_2nd"/>
</dbReference>
<dbReference type="Pfam" id="PF00924">
    <property type="entry name" value="MS_channel_2nd"/>
    <property type="match status" value="1"/>
</dbReference>
<dbReference type="PANTHER" id="PTHR30221:SF1">
    <property type="entry name" value="SMALL-CONDUCTANCE MECHANOSENSITIVE CHANNEL"/>
    <property type="match status" value="1"/>
</dbReference>
<proteinExistence type="inferred from homology"/>
<dbReference type="Pfam" id="PF21082">
    <property type="entry name" value="MS_channel_3rd"/>
    <property type="match status" value="1"/>
</dbReference>
<dbReference type="Gene3D" id="1.10.287.1260">
    <property type="match status" value="1"/>
</dbReference>
<dbReference type="SUPFAM" id="SSF82861">
    <property type="entry name" value="Mechanosensitive channel protein MscS (YggB), transmembrane region"/>
    <property type="match status" value="1"/>
</dbReference>
<dbReference type="SUPFAM" id="SSF50182">
    <property type="entry name" value="Sm-like ribonucleoproteins"/>
    <property type="match status" value="1"/>
</dbReference>
<organism evidence="10 11">
    <name type="scientific">Kaistella antarctica</name>
    <dbReference type="NCBI Taxonomy" id="266748"/>
    <lineage>
        <taxon>Bacteria</taxon>
        <taxon>Pseudomonadati</taxon>
        <taxon>Bacteroidota</taxon>
        <taxon>Flavobacteriia</taxon>
        <taxon>Flavobacteriales</taxon>
        <taxon>Weeksellaceae</taxon>
        <taxon>Chryseobacterium group</taxon>
        <taxon>Kaistella</taxon>
    </lineage>
</organism>
<dbReference type="Gene3D" id="2.30.30.60">
    <property type="match status" value="1"/>
</dbReference>
<reference evidence="10 11" key="1">
    <citation type="submission" date="2018-12" db="EMBL/GenBank/DDBJ databases">
        <authorList>
            <consortium name="Pathogen Informatics"/>
        </authorList>
    </citation>
    <scope>NUCLEOTIDE SEQUENCE [LARGE SCALE GENOMIC DNA]</scope>
    <source>
        <strain evidence="10 11">NCTC13489</strain>
    </source>
</reference>
<comment type="similarity">
    <text evidence="2">Belongs to the MscS (TC 1.A.23) family.</text>
</comment>
<dbReference type="AlphaFoldDB" id="A0A448NQ74"/>
<feature type="domain" description="Mechanosensitive ion channel MscS C-terminal" evidence="9">
    <location>
        <begin position="229"/>
        <end position="311"/>
    </location>
</feature>
<evidence type="ECO:0000256" key="1">
    <source>
        <dbReference type="ARBA" id="ARBA00004651"/>
    </source>
</evidence>
<dbReference type="InterPro" id="IPR011014">
    <property type="entry name" value="MscS_channel_TM-2"/>
</dbReference>
<dbReference type="InterPro" id="IPR049278">
    <property type="entry name" value="MS_channel_C"/>
</dbReference>
<gene>
    <name evidence="10" type="primary">mscS_1</name>
    <name evidence="10" type="ORF">NCTC13489_01062</name>
</gene>
<dbReference type="PANTHER" id="PTHR30221">
    <property type="entry name" value="SMALL-CONDUCTANCE MECHANOSENSITIVE CHANNEL"/>
    <property type="match status" value="1"/>
</dbReference>
<name>A0A448NQ74_9FLAO</name>
<evidence type="ECO:0000256" key="7">
    <source>
        <dbReference type="SAM" id="Phobius"/>
    </source>
</evidence>
<evidence type="ECO:0000256" key="3">
    <source>
        <dbReference type="ARBA" id="ARBA00022475"/>
    </source>
</evidence>
<feature type="transmembrane region" description="Helical" evidence="7">
    <location>
        <begin position="133"/>
        <end position="153"/>
    </location>
</feature>
<evidence type="ECO:0000313" key="10">
    <source>
        <dbReference type="EMBL" id="VEH98628.1"/>
    </source>
</evidence>
<evidence type="ECO:0000259" key="8">
    <source>
        <dbReference type="Pfam" id="PF00924"/>
    </source>
</evidence>
<evidence type="ECO:0000259" key="9">
    <source>
        <dbReference type="Pfam" id="PF21082"/>
    </source>
</evidence>
<keyword evidence="4 7" id="KW-0812">Transmembrane</keyword>
<evidence type="ECO:0000256" key="2">
    <source>
        <dbReference type="ARBA" id="ARBA00008017"/>
    </source>
</evidence>
<comment type="subcellular location">
    <subcellularLocation>
        <location evidence="1">Cell membrane</location>
        <topology evidence="1">Multi-pass membrane protein</topology>
    </subcellularLocation>
</comment>
<keyword evidence="3" id="KW-1003">Cell membrane</keyword>
<feature type="domain" description="Mechanosensitive ion channel MscS" evidence="8">
    <location>
        <begin position="155"/>
        <end position="222"/>
    </location>
</feature>
<dbReference type="InterPro" id="IPR008910">
    <property type="entry name" value="MSC_TM_helix"/>
</dbReference>
<dbReference type="InterPro" id="IPR011066">
    <property type="entry name" value="MscS_channel_C_sf"/>
</dbReference>
<dbReference type="STRING" id="266748.HY04_12565"/>
<dbReference type="InterPro" id="IPR010920">
    <property type="entry name" value="LSM_dom_sf"/>
</dbReference>
<dbReference type="InterPro" id="IPR023408">
    <property type="entry name" value="MscS_beta-dom_sf"/>
</dbReference>
<keyword evidence="5 7" id="KW-1133">Transmembrane helix</keyword>